<dbReference type="EMBL" id="LANI01000037">
    <property type="protein sequence ID" value="KKJ75210.1"/>
    <property type="molecule type" value="Genomic_DNA"/>
</dbReference>
<keyword evidence="1" id="KW-0812">Transmembrane</keyword>
<keyword evidence="3" id="KW-1185">Reference proteome</keyword>
<feature type="transmembrane region" description="Helical" evidence="1">
    <location>
        <begin position="79"/>
        <end position="101"/>
    </location>
</feature>
<keyword evidence="1" id="KW-1133">Transmembrane helix</keyword>
<accession>A0A0M2R5F8</accession>
<gene>
    <name evidence="2" type="ORF">WH95_19515</name>
</gene>
<dbReference type="Proteomes" id="UP000034491">
    <property type="component" value="Unassembled WGS sequence"/>
</dbReference>
<proteinExistence type="predicted"/>
<protein>
    <submittedName>
        <fullName evidence="2">Uncharacterized protein</fullName>
    </submittedName>
</protein>
<reference evidence="2 3" key="1">
    <citation type="submission" date="2015-03" db="EMBL/GenBank/DDBJ databases">
        <title>Genome sequence of Kiloniella sp. P1-1, isolated from the gut microflora of Pacific white shrimp, Penaeus vannamei.</title>
        <authorList>
            <person name="Shao Z."/>
            <person name="Wang L."/>
            <person name="Li X."/>
        </authorList>
    </citation>
    <scope>NUCLEOTIDE SEQUENCE [LARGE SCALE GENOMIC DNA]</scope>
    <source>
        <strain evidence="2 3">P1-1</strain>
    </source>
</reference>
<organism evidence="2 3">
    <name type="scientific">Kiloniella litopenaei</name>
    <dbReference type="NCBI Taxonomy" id="1549748"/>
    <lineage>
        <taxon>Bacteria</taxon>
        <taxon>Pseudomonadati</taxon>
        <taxon>Pseudomonadota</taxon>
        <taxon>Alphaproteobacteria</taxon>
        <taxon>Rhodospirillales</taxon>
        <taxon>Kiloniellaceae</taxon>
        <taxon>Kiloniella</taxon>
    </lineage>
</organism>
<dbReference type="RefSeq" id="WP_046510093.1">
    <property type="nucleotide sequence ID" value="NZ_LANI01000037.1"/>
</dbReference>
<name>A0A0M2R5F8_9PROT</name>
<evidence type="ECO:0000313" key="3">
    <source>
        <dbReference type="Proteomes" id="UP000034491"/>
    </source>
</evidence>
<keyword evidence="1" id="KW-0472">Membrane</keyword>
<sequence>MEEYPFWEIYTKRLIDAGLEKEAAREVVDLIVQTAIDQKGLDAALERHSQDLSKELSAATQILDSQIDARINAASNKMILWVIGSLVSVSIVMLSAAKLLFG</sequence>
<evidence type="ECO:0000256" key="1">
    <source>
        <dbReference type="SAM" id="Phobius"/>
    </source>
</evidence>
<evidence type="ECO:0000313" key="2">
    <source>
        <dbReference type="EMBL" id="KKJ75210.1"/>
    </source>
</evidence>
<dbReference type="AlphaFoldDB" id="A0A0M2R5F8"/>
<comment type="caution">
    <text evidence="2">The sequence shown here is derived from an EMBL/GenBank/DDBJ whole genome shotgun (WGS) entry which is preliminary data.</text>
</comment>